<feature type="binding site" evidence="9">
    <location>
        <position position="210"/>
    </location>
    <ligand>
        <name>Fe(2+)</name>
        <dbReference type="ChEBI" id="CHEBI:29033"/>
    </ligand>
</feature>
<comment type="function">
    <text evidence="9 10">Catalyzes the ferrous insertion into protoporphyrin IX.</text>
</comment>
<dbReference type="InterPro" id="IPR001015">
    <property type="entry name" value="Ferrochelatase"/>
</dbReference>
<dbReference type="Pfam" id="PF00762">
    <property type="entry name" value="Ferrochelatase"/>
    <property type="match status" value="1"/>
</dbReference>
<comment type="catalytic activity">
    <reaction evidence="9 10">
        <text>heme b + 2 H(+) = protoporphyrin IX + Fe(2+)</text>
        <dbReference type="Rhea" id="RHEA:22584"/>
        <dbReference type="ChEBI" id="CHEBI:15378"/>
        <dbReference type="ChEBI" id="CHEBI:29033"/>
        <dbReference type="ChEBI" id="CHEBI:57306"/>
        <dbReference type="ChEBI" id="CHEBI:60344"/>
        <dbReference type="EC" id="4.98.1.1"/>
    </reaction>
</comment>
<dbReference type="CDD" id="cd03411">
    <property type="entry name" value="Ferrochelatase_N"/>
    <property type="match status" value="1"/>
</dbReference>
<comment type="subcellular location">
    <subcellularLocation>
        <location evidence="9 10">Cytoplasm</location>
    </subcellularLocation>
</comment>
<evidence type="ECO:0000256" key="3">
    <source>
        <dbReference type="ARBA" id="ARBA00022723"/>
    </source>
</evidence>
<dbReference type="Proteomes" id="UP000886687">
    <property type="component" value="Unassembled WGS sequence"/>
</dbReference>
<evidence type="ECO:0000256" key="7">
    <source>
        <dbReference type="ARBA" id="ARBA00023244"/>
    </source>
</evidence>
<evidence type="ECO:0000256" key="10">
    <source>
        <dbReference type="RuleBase" id="RU000607"/>
    </source>
</evidence>
<dbReference type="FunFam" id="3.40.50.1400:FF:000002">
    <property type="entry name" value="Ferrochelatase"/>
    <property type="match status" value="1"/>
</dbReference>
<protein>
    <recommendedName>
        <fullName evidence="9 10">Ferrochelatase</fullName>
        <ecNumber evidence="9 10">4.98.1.1</ecNumber>
    </recommendedName>
    <alternativeName>
        <fullName evidence="9">Heme synthase</fullName>
    </alternativeName>
    <alternativeName>
        <fullName evidence="9">Protoheme ferro-lyase</fullName>
    </alternativeName>
</protein>
<keyword evidence="2 9" id="KW-0963">Cytoplasm</keyword>
<evidence type="ECO:0000256" key="4">
    <source>
        <dbReference type="ARBA" id="ARBA00023004"/>
    </source>
</evidence>
<evidence type="ECO:0000256" key="1">
    <source>
        <dbReference type="ARBA" id="ARBA00007718"/>
    </source>
</evidence>
<keyword evidence="4 9" id="KW-0408">Iron</keyword>
<dbReference type="PROSITE" id="PS00534">
    <property type="entry name" value="FERROCHELATASE"/>
    <property type="match status" value="1"/>
</dbReference>
<organism evidence="11 12">
    <name type="scientific">Candidatus Thiodiazotropha lotti</name>
    <dbReference type="NCBI Taxonomy" id="2792787"/>
    <lineage>
        <taxon>Bacteria</taxon>
        <taxon>Pseudomonadati</taxon>
        <taxon>Pseudomonadota</taxon>
        <taxon>Gammaproteobacteria</taxon>
        <taxon>Chromatiales</taxon>
        <taxon>Sedimenticolaceae</taxon>
        <taxon>Candidatus Thiodiazotropha</taxon>
    </lineage>
</organism>
<dbReference type="GO" id="GO:0046872">
    <property type="term" value="F:metal ion binding"/>
    <property type="evidence" value="ECO:0007669"/>
    <property type="project" value="UniProtKB-KW"/>
</dbReference>
<evidence type="ECO:0000256" key="6">
    <source>
        <dbReference type="ARBA" id="ARBA00023239"/>
    </source>
</evidence>
<evidence type="ECO:0000256" key="8">
    <source>
        <dbReference type="ARBA" id="ARBA00024536"/>
    </source>
</evidence>
<dbReference type="HAMAP" id="MF_00323">
    <property type="entry name" value="Ferrochelatase"/>
    <property type="match status" value="1"/>
</dbReference>
<keyword evidence="3 9" id="KW-0479">Metal-binding</keyword>
<dbReference type="Gene3D" id="3.40.50.1400">
    <property type="match status" value="2"/>
</dbReference>
<dbReference type="EC" id="4.98.1.1" evidence="9 10"/>
<evidence type="ECO:0000256" key="9">
    <source>
        <dbReference type="HAMAP-Rule" id="MF_00323"/>
    </source>
</evidence>
<keyword evidence="5 9" id="KW-0350">Heme biosynthesis</keyword>
<accession>A0A9E4K8B9</accession>
<dbReference type="InterPro" id="IPR033644">
    <property type="entry name" value="Ferrochelatase_C"/>
</dbReference>
<evidence type="ECO:0000313" key="12">
    <source>
        <dbReference type="Proteomes" id="UP000886687"/>
    </source>
</evidence>
<comment type="catalytic activity">
    <reaction evidence="8">
        <text>Fe-coproporphyrin III + 2 H(+) = coproporphyrin III + Fe(2+)</text>
        <dbReference type="Rhea" id="RHEA:49572"/>
        <dbReference type="ChEBI" id="CHEBI:15378"/>
        <dbReference type="ChEBI" id="CHEBI:29033"/>
        <dbReference type="ChEBI" id="CHEBI:68438"/>
        <dbReference type="ChEBI" id="CHEBI:131725"/>
        <dbReference type="EC" id="4.99.1.9"/>
    </reaction>
    <physiologicalReaction direction="right-to-left" evidence="8">
        <dbReference type="Rhea" id="RHEA:49574"/>
    </physiologicalReaction>
</comment>
<dbReference type="PANTHER" id="PTHR11108:SF1">
    <property type="entry name" value="FERROCHELATASE, MITOCHONDRIAL"/>
    <property type="match status" value="1"/>
</dbReference>
<comment type="caution">
    <text evidence="11">The sequence shown here is derived from an EMBL/GenBank/DDBJ whole genome shotgun (WGS) entry which is preliminary data.</text>
</comment>
<evidence type="ECO:0000256" key="5">
    <source>
        <dbReference type="ARBA" id="ARBA00023133"/>
    </source>
</evidence>
<name>A0A9E4K8B9_9GAMM</name>
<gene>
    <name evidence="9 11" type="primary">hemH</name>
    <name evidence="11" type="ORF">JAZ04_15385</name>
</gene>
<dbReference type="PANTHER" id="PTHR11108">
    <property type="entry name" value="FERROCHELATASE"/>
    <property type="match status" value="1"/>
</dbReference>
<dbReference type="GO" id="GO:0005737">
    <property type="term" value="C:cytoplasm"/>
    <property type="evidence" value="ECO:0007669"/>
    <property type="project" value="UniProtKB-SubCell"/>
</dbReference>
<comment type="similarity">
    <text evidence="1 9 10">Belongs to the ferrochelatase family.</text>
</comment>
<evidence type="ECO:0000313" key="11">
    <source>
        <dbReference type="EMBL" id="MCG7940214.1"/>
    </source>
</evidence>
<sequence length="353" mass="40019">MKYLNQKQQLSMPDGGLAILLINLGTPDAPTTSAVRRYLAEFLSDPRIVSIPKLIWRIILHGIILRVRPKRSAKAYASIWTDEGSPLLVISKQQRDAIEQAIDHRFTGQVSVALAMRYGNPSIADTLKQLREQNIQRLLVLPLYPQYSATTTASIFDAVTAELQQWRWIPEVRFIQRYHHEPDYIDALSSQIADYRMTHGGADKLLFSFHGIPKDYYEAGDPYPDQCRATAQAVVDRLGLNEEHWLLAFQSRFGAQEWVKPYTDETLKQWAAEGVKSVQVVCPAFATDCLETLEEIGVENRDYFLQGGGAEYRYIPALNDDPKHIEMFANLIHRHALGWPEANPLPPVSTSSD</sequence>
<keyword evidence="7 9" id="KW-0627">Porphyrin biosynthesis</keyword>
<reference evidence="11" key="1">
    <citation type="journal article" date="2021" name="Proc. Natl. Acad. Sci. U.S.A.">
        <title>Global biogeography of chemosynthetic symbionts reveals both localized and globally distributed symbiont groups. .</title>
        <authorList>
            <person name="Osvatic J.T."/>
            <person name="Wilkins L.G.E."/>
            <person name="Leibrecht L."/>
            <person name="Leray M."/>
            <person name="Zauner S."/>
            <person name="Polzin J."/>
            <person name="Camacho Y."/>
            <person name="Gros O."/>
            <person name="van Gils J.A."/>
            <person name="Eisen J.A."/>
            <person name="Petersen J.M."/>
            <person name="Yuen B."/>
        </authorList>
    </citation>
    <scope>NUCLEOTIDE SEQUENCE</scope>
    <source>
        <strain evidence="11">MAGL173</strain>
    </source>
</reference>
<dbReference type="SUPFAM" id="SSF53800">
    <property type="entry name" value="Chelatase"/>
    <property type="match status" value="1"/>
</dbReference>
<keyword evidence="6 9" id="KW-0456">Lyase</keyword>
<dbReference type="InterPro" id="IPR019772">
    <property type="entry name" value="Ferrochelatase_AS"/>
</dbReference>
<proteinExistence type="inferred from homology"/>
<feature type="binding site" evidence="9">
    <location>
        <position position="291"/>
    </location>
    <ligand>
        <name>Fe(2+)</name>
        <dbReference type="ChEBI" id="CHEBI:29033"/>
    </ligand>
</feature>
<evidence type="ECO:0000256" key="2">
    <source>
        <dbReference type="ARBA" id="ARBA00022490"/>
    </source>
</evidence>
<dbReference type="GO" id="GO:0006783">
    <property type="term" value="P:heme biosynthetic process"/>
    <property type="evidence" value="ECO:0007669"/>
    <property type="project" value="UniProtKB-UniRule"/>
</dbReference>
<dbReference type="AlphaFoldDB" id="A0A9E4K8B9"/>
<dbReference type="NCBIfam" id="TIGR00109">
    <property type="entry name" value="hemH"/>
    <property type="match status" value="1"/>
</dbReference>
<dbReference type="EMBL" id="JAEPDI010000012">
    <property type="protein sequence ID" value="MCG7940214.1"/>
    <property type="molecule type" value="Genomic_DNA"/>
</dbReference>
<dbReference type="InterPro" id="IPR033659">
    <property type="entry name" value="Ferrochelatase_N"/>
</dbReference>
<comment type="pathway">
    <text evidence="9 10">Porphyrin-containing compound metabolism; protoheme biosynthesis; protoheme from protoporphyrin-IX: step 1/1.</text>
</comment>
<dbReference type="GO" id="GO:0004325">
    <property type="term" value="F:ferrochelatase activity"/>
    <property type="evidence" value="ECO:0007669"/>
    <property type="project" value="UniProtKB-UniRule"/>
</dbReference>
<dbReference type="CDD" id="cd00419">
    <property type="entry name" value="Ferrochelatase_C"/>
    <property type="match status" value="1"/>
</dbReference>